<organism evidence="8 9">
    <name type="scientific">Sneathiella marina</name>
    <dbReference type="NCBI Taxonomy" id="2950108"/>
    <lineage>
        <taxon>Bacteria</taxon>
        <taxon>Pseudomonadati</taxon>
        <taxon>Pseudomonadota</taxon>
        <taxon>Alphaproteobacteria</taxon>
        <taxon>Sneathiellales</taxon>
        <taxon>Sneathiellaceae</taxon>
        <taxon>Sneathiella</taxon>
    </lineage>
</organism>
<dbReference type="Pfam" id="PF07681">
    <property type="entry name" value="DoxX"/>
    <property type="match status" value="1"/>
</dbReference>
<feature type="transmembrane region" description="Helical" evidence="7">
    <location>
        <begin position="45"/>
        <end position="63"/>
    </location>
</feature>
<keyword evidence="3" id="KW-1003">Cell membrane</keyword>
<accession>A0ABY4W7A6</accession>
<dbReference type="Proteomes" id="UP001056291">
    <property type="component" value="Chromosome"/>
</dbReference>
<feature type="transmembrane region" description="Helical" evidence="7">
    <location>
        <begin position="7"/>
        <end position="25"/>
    </location>
</feature>
<evidence type="ECO:0000256" key="2">
    <source>
        <dbReference type="ARBA" id="ARBA00006679"/>
    </source>
</evidence>
<dbReference type="PANTHER" id="PTHR33452:SF1">
    <property type="entry name" value="INNER MEMBRANE PROTEIN YPHA-RELATED"/>
    <property type="match status" value="1"/>
</dbReference>
<keyword evidence="6 7" id="KW-0472">Membrane</keyword>
<evidence type="ECO:0000313" key="9">
    <source>
        <dbReference type="Proteomes" id="UP001056291"/>
    </source>
</evidence>
<feature type="transmembrane region" description="Helical" evidence="7">
    <location>
        <begin position="103"/>
        <end position="122"/>
    </location>
</feature>
<dbReference type="RefSeq" id="WP_251937225.1">
    <property type="nucleotide sequence ID" value="NZ_CP098747.1"/>
</dbReference>
<dbReference type="EMBL" id="CP098747">
    <property type="protein sequence ID" value="USG62928.1"/>
    <property type="molecule type" value="Genomic_DNA"/>
</dbReference>
<dbReference type="InterPro" id="IPR032808">
    <property type="entry name" value="DoxX"/>
</dbReference>
<comment type="similarity">
    <text evidence="2">Belongs to the DoxX family.</text>
</comment>
<evidence type="ECO:0000313" key="8">
    <source>
        <dbReference type="EMBL" id="USG62928.1"/>
    </source>
</evidence>
<name>A0ABY4W7A6_9PROT</name>
<keyword evidence="5 7" id="KW-1133">Transmembrane helix</keyword>
<sequence length="130" mass="13846">MEKLGPFFNLIGRILVAALFLPAGVSKLANYSGMQQYMESGGVPGILLPLVILLEIGGGLALIVGWQTRIAAFLLAGFCVVSGILFHFQPEDQIQMILLMKNIAVAGGLLVLVGVGAGTFSLDQRRMSRD</sequence>
<protein>
    <submittedName>
        <fullName evidence="8">DoxX family protein</fullName>
    </submittedName>
</protein>
<evidence type="ECO:0000256" key="4">
    <source>
        <dbReference type="ARBA" id="ARBA00022692"/>
    </source>
</evidence>
<evidence type="ECO:0000256" key="1">
    <source>
        <dbReference type="ARBA" id="ARBA00004651"/>
    </source>
</evidence>
<evidence type="ECO:0000256" key="7">
    <source>
        <dbReference type="SAM" id="Phobius"/>
    </source>
</evidence>
<dbReference type="PANTHER" id="PTHR33452">
    <property type="entry name" value="OXIDOREDUCTASE CATD-RELATED"/>
    <property type="match status" value="1"/>
</dbReference>
<keyword evidence="4 7" id="KW-0812">Transmembrane</keyword>
<evidence type="ECO:0000256" key="6">
    <source>
        <dbReference type="ARBA" id="ARBA00023136"/>
    </source>
</evidence>
<gene>
    <name evidence="8" type="ORF">NBZ79_08050</name>
</gene>
<dbReference type="InterPro" id="IPR051907">
    <property type="entry name" value="DoxX-like_oxidoreductase"/>
</dbReference>
<reference evidence="8" key="1">
    <citation type="submission" date="2022-06" db="EMBL/GenBank/DDBJ databases">
        <title>Sneathiella actinostolidae sp. nov., isolated from a sea anemonein the Western Pacific Ocean.</title>
        <authorList>
            <person name="Wei M.J."/>
        </authorList>
    </citation>
    <scope>NUCLEOTIDE SEQUENCE</scope>
    <source>
        <strain evidence="8">PHK-P5</strain>
    </source>
</reference>
<evidence type="ECO:0000256" key="3">
    <source>
        <dbReference type="ARBA" id="ARBA00022475"/>
    </source>
</evidence>
<proteinExistence type="inferred from homology"/>
<keyword evidence="9" id="KW-1185">Reference proteome</keyword>
<comment type="subcellular location">
    <subcellularLocation>
        <location evidence="1">Cell membrane</location>
        <topology evidence="1">Multi-pass membrane protein</topology>
    </subcellularLocation>
</comment>
<feature type="transmembrane region" description="Helical" evidence="7">
    <location>
        <begin position="70"/>
        <end position="88"/>
    </location>
</feature>
<evidence type="ECO:0000256" key="5">
    <source>
        <dbReference type="ARBA" id="ARBA00022989"/>
    </source>
</evidence>